<dbReference type="EMBL" id="UINC01001464">
    <property type="protein sequence ID" value="SUZ81351.1"/>
    <property type="molecule type" value="Genomic_DNA"/>
</dbReference>
<dbReference type="AlphaFoldDB" id="A0A381QPT0"/>
<proteinExistence type="predicted"/>
<gene>
    <name evidence="1" type="ORF">METZ01_LOCUS34205</name>
</gene>
<dbReference type="Pfam" id="PF10972">
    <property type="entry name" value="CsiV"/>
    <property type="match status" value="1"/>
</dbReference>
<organism evidence="1">
    <name type="scientific">marine metagenome</name>
    <dbReference type="NCBI Taxonomy" id="408172"/>
    <lineage>
        <taxon>unclassified sequences</taxon>
        <taxon>metagenomes</taxon>
        <taxon>ecological metagenomes</taxon>
    </lineage>
</organism>
<name>A0A381QPT0_9ZZZZ</name>
<protein>
    <submittedName>
        <fullName evidence="1">Uncharacterized protein</fullName>
    </submittedName>
</protein>
<reference evidence="1" key="1">
    <citation type="submission" date="2018-05" db="EMBL/GenBank/DDBJ databases">
        <authorList>
            <person name="Lanie J.A."/>
            <person name="Ng W.-L."/>
            <person name="Kazmierczak K.M."/>
            <person name="Andrzejewski T.M."/>
            <person name="Davidsen T.M."/>
            <person name="Wayne K.J."/>
            <person name="Tettelin H."/>
            <person name="Glass J.I."/>
            <person name="Rusch D."/>
            <person name="Podicherti R."/>
            <person name="Tsui H.-C.T."/>
            <person name="Winkler M.E."/>
        </authorList>
    </citation>
    <scope>NUCLEOTIDE SEQUENCE</scope>
</reference>
<evidence type="ECO:0000313" key="1">
    <source>
        <dbReference type="EMBL" id="SUZ81351.1"/>
    </source>
</evidence>
<accession>A0A381QPT0</accession>
<dbReference type="InterPro" id="IPR021241">
    <property type="entry name" value="CsiV"/>
</dbReference>
<sequence length="303" mass="35773">MSNESIPEKLLLSSKAFTDNPYLYPVYRIDLIIFSHTQINEKDKQERFPQLEKFIYSDDLLQLHETPHLLVNREAIKDGLIPNTQVIKSIELNSQLTSINTQEEVEVESTKPMLPYEYFELIDDKNSPTKKFAKRLNTRKNYEVLFEGSWFQPLFNQEISSPIYISNENNFNGIHGELLLYKERFLHSNLKIRLSERTNEEQSLSTINLYNFNSLLKLSKVNNRFVSFFKSLGEDVVSFSSWIFRTKEFSPVLSSKESYLLINSNYKDLFEINQQTKMKEDTFHYVDHPYFGAVIRVSQWEMP</sequence>